<dbReference type="InterPro" id="IPR038390">
    <property type="entry name" value="Metal_Tscrpt_repr_sf"/>
</dbReference>
<reference evidence="3 5" key="2">
    <citation type="submission" date="2018-06" db="EMBL/GenBank/DDBJ databases">
        <authorList>
            <consortium name="Pathogen Informatics"/>
            <person name="Doyle S."/>
        </authorList>
    </citation>
    <scope>NUCLEOTIDE SEQUENCE [LARGE SCALE GENOMIC DNA]</scope>
    <source>
        <strain evidence="3 5">NCTC13028</strain>
    </source>
</reference>
<dbReference type="EMBL" id="FNGL01000001">
    <property type="protein sequence ID" value="SDK81462.1"/>
    <property type="molecule type" value="Genomic_DNA"/>
</dbReference>
<keyword evidence="2" id="KW-0238">DNA-binding</keyword>
<evidence type="ECO:0000313" key="5">
    <source>
        <dbReference type="Proteomes" id="UP000250223"/>
    </source>
</evidence>
<gene>
    <name evidence="3" type="primary">csoR_1</name>
    <name evidence="3" type="ORF">NCTC13028_01413</name>
    <name evidence="2" type="ORF">SAMN05216497_10171</name>
</gene>
<dbReference type="AlphaFoldDB" id="A0A239ZQZ7"/>
<dbReference type="Gene3D" id="1.20.58.1000">
    <property type="entry name" value="Metal-sensitive repressor, helix protomer"/>
    <property type="match status" value="1"/>
</dbReference>
<feature type="coiled-coil region" evidence="1">
    <location>
        <begin position="1"/>
        <end position="28"/>
    </location>
</feature>
<dbReference type="EMBL" id="UAWC01000011">
    <property type="protein sequence ID" value="SQB34501.1"/>
    <property type="molecule type" value="Genomic_DNA"/>
</dbReference>
<reference evidence="2 4" key="1">
    <citation type="submission" date="2016-10" db="EMBL/GenBank/DDBJ databases">
        <authorList>
            <person name="Varghese N."/>
            <person name="Submissions S."/>
        </authorList>
    </citation>
    <scope>NUCLEOTIDE SEQUENCE [LARGE SCALE GENOMIC DNA]</scope>
    <source>
        <strain evidence="2 4">NLAE-zl-C224</strain>
    </source>
</reference>
<proteinExistence type="predicted"/>
<dbReference type="RefSeq" id="WP_089862948.1">
    <property type="nucleotide sequence ID" value="NZ_CP173238.1"/>
</dbReference>
<keyword evidence="4" id="KW-1185">Reference proteome</keyword>
<dbReference type="OrthoDB" id="9811244at2"/>
<sequence length="89" mass="10100">MEDKSIEKKDLQNRLKRIEGQVKGIQNMLERDAGCKEVLIQIAAIRAAINKVGALILQNYAKGCFIQDTENMSEEKIDELIATLTMFMK</sequence>
<dbReference type="PANTHER" id="PTHR33677:SF3">
    <property type="entry name" value="COPPER-SENSING TRANSCRIPTIONAL REPRESSOR RICR"/>
    <property type="match status" value="1"/>
</dbReference>
<evidence type="ECO:0000313" key="3">
    <source>
        <dbReference type="EMBL" id="SQB34501.1"/>
    </source>
</evidence>
<evidence type="ECO:0000256" key="1">
    <source>
        <dbReference type="SAM" id="Coils"/>
    </source>
</evidence>
<dbReference type="GO" id="GO:0003677">
    <property type="term" value="F:DNA binding"/>
    <property type="evidence" value="ECO:0007669"/>
    <property type="project" value="UniProtKB-KW"/>
</dbReference>
<dbReference type="GeneID" id="70576771"/>
<keyword evidence="1" id="KW-0175">Coiled coil</keyword>
<organism evidence="3 5">
    <name type="scientific">Clostridium cochlearium</name>
    <dbReference type="NCBI Taxonomy" id="1494"/>
    <lineage>
        <taxon>Bacteria</taxon>
        <taxon>Bacillati</taxon>
        <taxon>Bacillota</taxon>
        <taxon>Clostridia</taxon>
        <taxon>Eubacteriales</taxon>
        <taxon>Clostridiaceae</taxon>
        <taxon>Clostridium</taxon>
    </lineage>
</organism>
<dbReference type="PANTHER" id="PTHR33677">
    <property type="entry name" value="TRANSCRIPTIONAL REPRESSOR FRMR-RELATED"/>
    <property type="match status" value="1"/>
</dbReference>
<dbReference type="GO" id="GO:0046872">
    <property type="term" value="F:metal ion binding"/>
    <property type="evidence" value="ECO:0007669"/>
    <property type="project" value="InterPro"/>
</dbReference>
<dbReference type="Proteomes" id="UP000198811">
    <property type="component" value="Unassembled WGS sequence"/>
</dbReference>
<name>A0A239ZQZ7_CLOCO</name>
<evidence type="ECO:0000313" key="4">
    <source>
        <dbReference type="Proteomes" id="UP000198811"/>
    </source>
</evidence>
<protein>
    <submittedName>
        <fullName evidence="3">Copper-sensitive operon repressor</fullName>
    </submittedName>
    <submittedName>
        <fullName evidence="2">DNA-binding transcriptional regulator, FrmR family</fullName>
    </submittedName>
</protein>
<dbReference type="Proteomes" id="UP000250223">
    <property type="component" value="Unassembled WGS sequence"/>
</dbReference>
<evidence type="ECO:0000313" key="2">
    <source>
        <dbReference type="EMBL" id="SDK81462.1"/>
    </source>
</evidence>
<dbReference type="GO" id="GO:0045892">
    <property type="term" value="P:negative regulation of DNA-templated transcription"/>
    <property type="evidence" value="ECO:0007669"/>
    <property type="project" value="UniProtKB-ARBA"/>
</dbReference>
<dbReference type="STRING" id="1494.SAMN05216497_10171"/>
<accession>A0A239ZQZ7</accession>
<dbReference type="InterPro" id="IPR003735">
    <property type="entry name" value="Metal_Tscrpt_repr"/>
</dbReference>
<dbReference type="Pfam" id="PF02583">
    <property type="entry name" value="Trns_repr_metal"/>
    <property type="match status" value="1"/>
</dbReference>